<reference evidence="2" key="1">
    <citation type="journal article" date="2022" name="Mol. Ecol. Resour.">
        <title>The genomes of chicory, endive, great burdock and yacon provide insights into Asteraceae palaeo-polyploidization history and plant inulin production.</title>
        <authorList>
            <person name="Fan W."/>
            <person name="Wang S."/>
            <person name="Wang H."/>
            <person name="Wang A."/>
            <person name="Jiang F."/>
            <person name="Liu H."/>
            <person name="Zhao H."/>
            <person name="Xu D."/>
            <person name="Zhang Y."/>
        </authorList>
    </citation>
    <scope>NUCLEOTIDE SEQUENCE [LARGE SCALE GENOMIC DNA]</scope>
    <source>
        <strain evidence="2">cv. Punajuju</strain>
    </source>
</reference>
<organism evidence="1 2">
    <name type="scientific">Cichorium intybus</name>
    <name type="common">Chicory</name>
    <dbReference type="NCBI Taxonomy" id="13427"/>
    <lineage>
        <taxon>Eukaryota</taxon>
        <taxon>Viridiplantae</taxon>
        <taxon>Streptophyta</taxon>
        <taxon>Embryophyta</taxon>
        <taxon>Tracheophyta</taxon>
        <taxon>Spermatophyta</taxon>
        <taxon>Magnoliopsida</taxon>
        <taxon>eudicotyledons</taxon>
        <taxon>Gunneridae</taxon>
        <taxon>Pentapetalae</taxon>
        <taxon>asterids</taxon>
        <taxon>campanulids</taxon>
        <taxon>Asterales</taxon>
        <taxon>Asteraceae</taxon>
        <taxon>Cichorioideae</taxon>
        <taxon>Cichorieae</taxon>
        <taxon>Cichoriinae</taxon>
        <taxon>Cichorium</taxon>
    </lineage>
</organism>
<sequence length="124" mass="14247">MRYQLQNLRCLHSIKNCRISGVFIELYVIIGSVAPGRRSSVSGGVAGEEIECEDRLARKLKLLKKPLRKLLREQGNLESKVNLLREELADAQNDVDKDPFNHDLREIEATYLKAFYDALCDEER</sequence>
<name>A0ACB9F1U5_CICIN</name>
<proteinExistence type="predicted"/>
<gene>
    <name evidence="1" type="ORF">L2E82_15076</name>
</gene>
<dbReference type="EMBL" id="CM042011">
    <property type="protein sequence ID" value="KAI3765052.1"/>
    <property type="molecule type" value="Genomic_DNA"/>
</dbReference>
<keyword evidence="2" id="KW-1185">Reference proteome</keyword>
<dbReference type="Proteomes" id="UP001055811">
    <property type="component" value="Linkage Group LG03"/>
</dbReference>
<protein>
    <submittedName>
        <fullName evidence="1">Uncharacterized protein</fullName>
    </submittedName>
</protein>
<accession>A0ACB9F1U5</accession>
<comment type="caution">
    <text evidence="1">The sequence shown here is derived from an EMBL/GenBank/DDBJ whole genome shotgun (WGS) entry which is preliminary data.</text>
</comment>
<evidence type="ECO:0000313" key="1">
    <source>
        <dbReference type="EMBL" id="KAI3765052.1"/>
    </source>
</evidence>
<evidence type="ECO:0000313" key="2">
    <source>
        <dbReference type="Proteomes" id="UP001055811"/>
    </source>
</evidence>
<reference evidence="1 2" key="2">
    <citation type="journal article" date="2022" name="Mol. Ecol. Resour.">
        <title>The genomes of chicory, endive, great burdock and yacon provide insights into Asteraceae paleo-polyploidization history and plant inulin production.</title>
        <authorList>
            <person name="Fan W."/>
            <person name="Wang S."/>
            <person name="Wang H."/>
            <person name="Wang A."/>
            <person name="Jiang F."/>
            <person name="Liu H."/>
            <person name="Zhao H."/>
            <person name="Xu D."/>
            <person name="Zhang Y."/>
        </authorList>
    </citation>
    <scope>NUCLEOTIDE SEQUENCE [LARGE SCALE GENOMIC DNA]</scope>
    <source>
        <strain evidence="2">cv. Punajuju</strain>
        <tissue evidence="1">Leaves</tissue>
    </source>
</reference>